<comment type="similarity">
    <text evidence="1">In the N-terminal section; belongs to the PMEI family.</text>
</comment>
<keyword evidence="6" id="KW-0325">Glycoprotein</keyword>
<evidence type="ECO:0000256" key="1">
    <source>
        <dbReference type="ARBA" id="ARBA00006027"/>
    </source>
</evidence>
<evidence type="ECO:0000256" key="8">
    <source>
        <dbReference type="SAM" id="Phobius"/>
    </source>
</evidence>
<evidence type="ECO:0000256" key="5">
    <source>
        <dbReference type="ARBA" id="ARBA00023157"/>
    </source>
</evidence>
<reference evidence="10 11" key="1">
    <citation type="journal article" date="2020" name="Nat. Commun.">
        <title>Genome of Tripterygium wilfordii and identification of cytochrome P450 involved in triptolide biosynthesis.</title>
        <authorList>
            <person name="Tu L."/>
            <person name="Su P."/>
            <person name="Zhang Z."/>
            <person name="Gao L."/>
            <person name="Wang J."/>
            <person name="Hu T."/>
            <person name="Zhou J."/>
            <person name="Zhang Y."/>
            <person name="Zhao Y."/>
            <person name="Liu Y."/>
            <person name="Song Y."/>
            <person name="Tong Y."/>
            <person name="Lu Y."/>
            <person name="Yang J."/>
            <person name="Xu C."/>
            <person name="Jia M."/>
            <person name="Peters R.J."/>
            <person name="Huang L."/>
            <person name="Gao W."/>
        </authorList>
    </citation>
    <scope>NUCLEOTIDE SEQUENCE [LARGE SCALE GENOMIC DNA]</scope>
    <source>
        <strain evidence="11">cv. XIE 37</strain>
        <tissue evidence="10">Leaf</tissue>
    </source>
</reference>
<dbReference type="InParanoid" id="A0A7J7C8R8"/>
<name>A0A7J7C8R8_TRIWF</name>
<dbReference type="SMART" id="SM00856">
    <property type="entry name" value="PMEI"/>
    <property type="match status" value="1"/>
</dbReference>
<comment type="similarity">
    <text evidence="7">Belongs to the PMEI family.</text>
</comment>
<gene>
    <name evidence="10" type="ORF">HS088_TW20G00516</name>
</gene>
<dbReference type="FunFam" id="1.20.140.40:FF:000010">
    <property type="entry name" value="Pectinesterase"/>
    <property type="match status" value="1"/>
</dbReference>
<organism evidence="10 11">
    <name type="scientific">Tripterygium wilfordii</name>
    <name type="common">Thunder God vine</name>
    <dbReference type="NCBI Taxonomy" id="458696"/>
    <lineage>
        <taxon>Eukaryota</taxon>
        <taxon>Viridiplantae</taxon>
        <taxon>Streptophyta</taxon>
        <taxon>Embryophyta</taxon>
        <taxon>Tracheophyta</taxon>
        <taxon>Spermatophyta</taxon>
        <taxon>Magnoliopsida</taxon>
        <taxon>eudicotyledons</taxon>
        <taxon>Gunneridae</taxon>
        <taxon>Pentapetalae</taxon>
        <taxon>rosids</taxon>
        <taxon>fabids</taxon>
        <taxon>Celastrales</taxon>
        <taxon>Celastraceae</taxon>
        <taxon>Tripterygium</taxon>
    </lineage>
</organism>
<protein>
    <recommendedName>
        <fullName evidence="3">pectinesterase</fullName>
        <ecNumber evidence="3">3.1.1.11</ecNumber>
    </recommendedName>
</protein>
<dbReference type="OrthoDB" id="1670832at2759"/>
<evidence type="ECO:0000256" key="7">
    <source>
        <dbReference type="ARBA" id="ARBA00038471"/>
    </source>
</evidence>
<dbReference type="NCBIfam" id="TIGR01614">
    <property type="entry name" value="PME_inhib"/>
    <property type="match status" value="1"/>
</dbReference>
<dbReference type="Gene3D" id="1.20.140.40">
    <property type="entry name" value="Invertase/pectin methylesterase inhibitor family protein"/>
    <property type="match status" value="1"/>
</dbReference>
<sequence length="238" mass="25777">MESINLFKGGYGRVTDLEEQPTRPKPIRRRPIVTAIAVSAVLLFTLVLAFMLAALIRESNSETGESESIHNSTESIQIVCGVTQHPNSCFSSISSLNGHAKPDPESILKLSLQVSSNELGKLSSVLKSLNDLHSGGALRDCASQIDDALSRLNDSMSAMQVNPGEKGLTEEKIKDIQTWISAGITDQETCVDGLEEMGSTVLDQVKAKMQKSTELLSNSLAIVANIQTLLQKFDLQLH</sequence>
<accession>A0A7J7C8R8</accession>
<evidence type="ECO:0000256" key="4">
    <source>
        <dbReference type="ARBA" id="ARBA00022729"/>
    </source>
</evidence>
<dbReference type="CDD" id="cd15798">
    <property type="entry name" value="PMEI-like_3"/>
    <property type="match status" value="1"/>
</dbReference>
<evidence type="ECO:0000313" key="11">
    <source>
        <dbReference type="Proteomes" id="UP000593562"/>
    </source>
</evidence>
<keyword evidence="11" id="KW-1185">Reference proteome</keyword>
<comment type="similarity">
    <text evidence="2">In the C-terminal section; belongs to the pectinesterase family.</text>
</comment>
<evidence type="ECO:0000256" key="6">
    <source>
        <dbReference type="ARBA" id="ARBA00023180"/>
    </source>
</evidence>
<evidence type="ECO:0000313" key="10">
    <source>
        <dbReference type="EMBL" id="KAF5730146.1"/>
    </source>
</evidence>
<dbReference type="EC" id="3.1.1.11" evidence="3"/>
<dbReference type="Pfam" id="PF04043">
    <property type="entry name" value="PMEI"/>
    <property type="match status" value="1"/>
</dbReference>
<dbReference type="GO" id="GO:0030599">
    <property type="term" value="F:pectinesterase activity"/>
    <property type="evidence" value="ECO:0007669"/>
    <property type="project" value="UniProtKB-EC"/>
</dbReference>
<keyword evidence="8" id="KW-0472">Membrane</keyword>
<dbReference type="PANTHER" id="PTHR31080:SF303">
    <property type="entry name" value="PECTINESTERASE 1-LIKE"/>
    <property type="match status" value="1"/>
</dbReference>
<dbReference type="EMBL" id="JAAARO010000020">
    <property type="protein sequence ID" value="KAF5730146.1"/>
    <property type="molecule type" value="Genomic_DNA"/>
</dbReference>
<keyword evidence="4" id="KW-0732">Signal</keyword>
<dbReference type="InterPro" id="IPR051955">
    <property type="entry name" value="PME_Inhibitor"/>
</dbReference>
<evidence type="ECO:0000256" key="3">
    <source>
        <dbReference type="ARBA" id="ARBA00013229"/>
    </source>
</evidence>
<comment type="caution">
    <text evidence="10">The sequence shown here is derived from an EMBL/GenBank/DDBJ whole genome shotgun (WGS) entry which is preliminary data.</text>
</comment>
<keyword evidence="8" id="KW-0812">Transmembrane</keyword>
<feature type="transmembrane region" description="Helical" evidence="8">
    <location>
        <begin position="32"/>
        <end position="56"/>
    </location>
</feature>
<dbReference type="InterPro" id="IPR006501">
    <property type="entry name" value="Pectinesterase_inhib_dom"/>
</dbReference>
<evidence type="ECO:0000259" key="9">
    <source>
        <dbReference type="SMART" id="SM00856"/>
    </source>
</evidence>
<dbReference type="Proteomes" id="UP000593562">
    <property type="component" value="Unassembled WGS sequence"/>
</dbReference>
<dbReference type="GO" id="GO:0004857">
    <property type="term" value="F:enzyme inhibitor activity"/>
    <property type="evidence" value="ECO:0007669"/>
    <property type="project" value="InterPro"/>
</dbReference>
<keyword evidence="5" id="KW-1015">Disulfide bond</keyword>
<dbReference type="SUPFAM" id="SSF101148">
    <property type="entry name" value="Plant invertase/pectin methylesterase inhibitor"/>
    <property type="match status" value="1"/>
</dbReference>
<proteinExistence type="inferred from homology"/>
<evidence type="ECO:0000256" key="2">
    <source>
        <dbReference type="ARBA" id="ARBA00007786"/>
    </source>
</evidence>
<dbReference type="AlphaFoldDB" id="A0A7J7C8R8"/>
<dbReference type="InterPro" id="IPR035513">
    <property type="entry name" value="Invertase/methylesterase_inhib"/>
</dbReference>
<feature type="domain" description="Pectinesterase inhibitor" evidence="9">
    <location>
        <begin position="71"/>
        <end position="222"/>
    </location>
</feature>
<dbReference type="PANTHER" id="PTHR31080">
    <property type="entry name" value="PECTINESTERASE INHIBITOR-LIKE"/>
    <property type="match status" value="1"/>
</dbReference>
<keyword evidence="8" id="KW-1133">Transmembrane helix</keyword>
<dbReference type="FunCoup" id="A0A7J7C8R8">
    <property type="interactions" value="471"/>
</dbReference>